<reference evidence="2" key="1">
    <citation type="journal article" date="2012" name="Nat. Biotechnol.">
        <title>Reference genome sequence of the model plant Setaria.</title>
        <authorList>
            <person name="Bennetzen J.L."/>
            <person name="Schmutz J."/>
            <person name="Wang H."/>
            <person name="Percifield R."/>
            <person name="Hawkins J."/>
            <person name="Pontaroli A.C."/>
            <person name="Estep M."/>
            <person name="Feng L."/>
            <person name="Vaughn J.N."/>
            <person name="Grimwood J."/>
            <person name="Jenkins J."/>
            <person name="Barry K."/>
            <person name="Lindquist E."/>
            <person name="Hellsten U."/>
            <person name="Deshpande S."/>
            <person name="Wang X."/>
            <person name="Wu X."/>
            <person name="Mitros T."/>
            <person name="Triplett J."/>
            <person name="Yang X."/>
            <person name="Ye C.Y."/>
            <person name="Mauro-Herrera M."/>
            <person name="Wang L."/>
            <person name="Li P."/>
            <person name="Sharma M."/>
            <person name="Sharma R."/>
            <person name="Ronald P.C."/>
            <person name="Panaud O."/>
            <person name="Kellogg E.A."/>
            <person name="Brutnell T.P."/>
            <person name="Doust A.N."/>
            <person name="Tuskan G.A."/>
            <person name="Rokhsar D."/>
            <person name="Devos K.M."/>
        </authorList>
    </citation>
    <scope>NUCLEOTIDE SEQUENCE [LARGE SCALE GENOMIC DNA]</scope>
    <source>
        <strain evidence="2">cv. Yugu1</strain>
    </source>
</reference>
<name>K3ZKQ6_SETIT</name>
<dbReference type="InParanoid" id="K3ZKQ6"/>
<reference evidence="1" key="2">
    <citation type="submission" date="2018-08" db="UniProtKB">
        <authorList>
            <consortium name="EnsemblPlants"/>
        </authorList>
    </citation>
    <scope>IDENTIFICATION</scope>
    <source>
        <strain evidence="1">Yugu1</strain>
    </source>
</reference>
<accession>K3ZKQ6</accession>
<dbReference type="AlphaFoldDB" id="K3ZKQ6"/>
<protein>
    <submittedName>
        <fullName evidence="1">Uncharacterized protein</fullName>
    </submittedName>
</protein>
<dbReference type="Gramene" id="KQK95323">
    <property type="protein sequence ID" value="KQK95323"/>
    <property type="gene ID" value="SETIT_027162mg"/>
</dbReference>
<sequence>MAAWKASLHLQKIQRSLKSYWLIGKFAVQTDSICTALSISTSDKNLTRITNAYSDTLSVHICLLIHLYYIHTEYISFF</sequence>
<dbReference type="Proteomes" id="UP000004995">
    <property type="component" value="Unassembled WGS sequence"/>
</dbReference>
<dbReference type="HOGENOM" id="CLU_2626665_0_0_1"/>
<keyword evidence="2" id="KW-1185">Reference proteome</keyword>
<organism evidence="1 2">
    <name type="scientific">Setaria italica</name>
    <name type="common">Foxtail millet</name>
    <name type="synonym">Panicum italicum</name>
    <dbReference type="NCBI Taxonomy" id="4555"/>
    <lineage>
        <taxon>Eukaryota</taxon>
        <taxon>Viridiplantae</taxon>
        <taxon>Streptophyta</taxon>
        <taxon>Embryophyta</taxon>
        <taxon>Tracheophyta</taxon>
        <taxon>Spermatophyta</taxon>
        <taxon>Magnoliopsida</taxon>
        <taxon>Liliopsida</taxon>
        <taxon>Poales</taxon>
        <taxon>Poaceae</taxon>
        <taxon>PACMAD clade</taxon>
        <taxon>Panicoideae</taxon>
        <taxon>Panicodae</taxon>
        <taxon>Paniceae</taxon>
        <taxon>Cenchrinae</taxon>
        <taxon>Setaria</taxon>
    </lineage>
</organism>
<dbReference type="EnsemblPlants" id="KQK95323">
    <property type="protein sequence ID" value="KQK95323"/>
    <property type="gene ID" value="SETIT_027162mg"/>
</dbReference>
<proteinExistence type="predicted"/>
<evidence type="ECO:0000313" key="1">
    <source>
        <dbReference type="EnsemblPlants" id="KQK95323"/>
    </source>
</evidence>
<evidence type="ECO:0000313" key="2">
    <source>
        <dbReference type="Proteomes" id="UP000004995"/>
    </source>
</evidence>
<dbReference type="EMBL" id="AGNK02005139">
    <property type="status" value="NOT_ANNOTATED_CDS"/>
    <property type="molecule type" value="Genomic_DNA"/>
</dbReference>